<accession>A0ABP9UM80</accession>
<proteinExistence type="predicted"/>
<dbReference type="EMBL" id="BAABRI010000005">
    <property type="protein sequence ID" value="GAA5481807.1"/>
    <property type="molecule type" value="Genomic_DNA"/>
</dbReference>
<organism evidence="1 2">
    <name type="scientific">Haloferula sargassicola</name>
    <dbReference type="NCBI Taxonomy" id="490096"/>
    <lineage>
        <taxon>Bacteria</taxon>
        <taxon>Pseudomonadati</taxon>
        <taxon>Verrucomicrobiota</taxon>
        <taxon>Verrucomicrobiia</taxon>
        <taxon>Verrucomicrobiales</taxon>
        <taxon>Verrucomicrobiaceae</taxon>
        <taxon>Haloferula</taxon>
    </lineage>
</organism>
<protein>
    <submittedName>
        <fullName evidence="1">D-aminoacyl-tRNA deacylase</fullName>
    </submittedName>
</protein>
<gene>
    <name evidence="1" type="primary">dtd3</name>
    <name evidence="1" type="ORF">Hsar01_01018</name>
</gene>
<dbReference type="PANTHER" id="PTHR47176">
    <property type="entry name" value="OSJNBA0020J04.13 PROTEIN"/>
    <property type="match status" value="1"/>
</dbReference>
<dbReference type="SUPFAM" id="SSF51556">
    <property type="entry name" value="Metallo-dependent hydrolases"/>
    <property type="match status" value="1"/>
</dbReference>
<dbReference type="InterPro" id="IPR032466">
    <property type="entry name" value="Metal_Hydrolase"/>
</dbReference>
<evidence type="ECO:0000313" key="2">
    <source>
        <dbReference type="Proteomes" id="UP001476282"/>
    </source>
</evidence>
<reference evidence="1 2" key="1">
    <citation type="submission" date="2024-02" db="EMBL/GenBank/DDBJ databases">
        <title>Haloferula sargassicola NBRC 104335.</title>
        <authorList>
            <person name="Ichikawa N."/>
            <person name="Katano-Makiyama Y."/>
            <person name="Hidaka K."/>
        </authorList>
    </citation>
    <scope>NUCLEOTIDE SEQUENCE [LARGE SCALE GENOMIC DNA]</scope>
    <source>
        <strain evidence="1 2">NBRC 104335</strain>
    </source>
</reference>
<dbReference type="PANTHER" id="PTHR47176:SF1">
    <property type="entry name" value="OS04G0577500 PROTEIN"/>
    <property type="match status" value="1"/>
</dbReference>
<dbReference type="Gene3D" id="3.20.20.140">
    <property type="entry name" value="Metal-dependent hydrolases"/>
    <property type="match status" value="1"/>
</dbReference>
<dbReference type="PIRSF" id="PIRSF005902">
    <property type="entry name" value="DNase_TatD"/>
    <property type="match status" value="1"/>
</dbReference>
<dbReference type="RefSeq" id="WP_353565956.1">
    <property type="nucleotide sequence ID" value="NZ_BAABRI010000005.1"/>
</dbReference>
<dbReference type="Pfam" id="PF01026">
    <property type="entry name" value="TatD_DNase"/>
    <property type="match status" value="1"/>
</dbReference>
<dbReference type="Proteomes" id="UP001476282">
    <property type="component" value="Unassembled WGS sequence"/>
</dbReference>
<dbReference type="InterPro" id="IPR001130">
    <property type="entry name" value="TatD-like"/>
</dbReference>
<comment type="caution">
    <text evidence="1">The sequence shown here is derived from an EMBL/GenBank/DDBJ whole genome shotgun (WGS) entry which is preliminary data.</text>
</comment>
<sequence length="262" mass="28892">MIDAHNHLHQLADPAAVVAEMKAAGVSACIVNGTSEADWPQVADLADAHPGFVVPAFGLHPWYVKHRTSDWLEVLRSLLEHHPQASIGECGVDGWIDDVPLDDQMEVFLPQLALARERDLPITIHALKAWEALHEALKTEPPPQRGFLLHSFGGSPQQAEQFAKKGARFSFSGHFLHDRKAKVLESYRHVPADRLLLETDAPSMRPPQRWITHPLPGDRNHPANLPAIASGLAEALQQPCDELTELCDANARSFFGLPRDSG</sequence>
<evidence type="ECO:0000313" key="1">
    <source>
        <dbReference type="EMBL" id="GAA5481807.1"/>
    </source>
</evidence>
<keyword evidence="2" id="KW-1185">Reference proteome</keyword>
<name>A0ABP9UM80_9BACT</name>
<dbReference type="CDD" id="cd01310">
    <property type="entry name" value="TatD_DNAse"/>
    <property type="match status" value="1"/>
</dbReference>